<dbReference type="OrthoDB" id="9804723at2"/>
<dbReference type="PRINTS" id="PR00412">
    <property type="entry name" value="EPOXHYDRLASE"/>
</dbReference>
<evidence type="ECO:0000313" key="4">
    <source>
        <dbReference type="Proteomes" id="UP000244880"/>
    </source>
</evidence>
<dbReference type="InterPro" id="IPR000073">
    <property type="entry name" value="AB_hydrolase_1"/>
</dbReference>
<reference evidence="3 4" key="1">
    <citation type="submission" date="2018-03" db="EMBL/GenBank/DDBJ databases">
        <authorList>
            <person name="Keele B.F."/>
        </authorList>
    </citation>
    <scope>NUCLEOTIDE SEQUENCE [LARGE SCALE GENOMIC DNA]</scope>
    <source>
        <strain evidence="3 4">CECT 8599</strain>
    </source>
</reference>
<dbReference type="InterPro" id="IPR029058">
    <property type="entry name" value="AB_hydrolase_fold"/>
</dbReference>
<evidence type="ECO:0000259" key="2">
    <source>
        <dbReference type="Pfam" id="PF00561"/>
    </source>
</evidence>
<gene>
    <name evidence="3" type="primary">ephA</name>
    <name evidence="3" type="ORF">ASD8599_01313</name>
</gene>
<dbReference type="AlphaFoldDB" id="A0A2R8BBY0"/>
<organism evidence="3 4">
    <name type="scientific">Ascidiaceihabitans donghaensis</name>
    <dbReference type="NCBI Taxonomy" id="1510460"/>
    <lineage>
        <taxon>Bacteria</taxon>
        <taxon>Pseudomonadati</taxon>
        <taxon>Pseudomonadota</taxon>
        <taxon>Alphaproteobacteria</taxon>
        <taxon>Rhodobacterales</taxon>
        <taxon>Paracoccaceae</taxon>
        <taxon>Ascidiaceihabitans</taxon>
    </lineage>
</organism>
<protein>
    <submittedName>
        <fullName evidence="3">Epoxide hydrolase A</fullName>
        <ecNumber evidence="3">3.3.2.10</ecNumber>
    </submittedName>
</protein>
<dbReference type="RefSeq" id="WP_108827773.1">
    <property type="nucleotide sequence ID" value="NZ_OMOR01000001.1"/>
</dbReference>
<proteinExistence type="predicted"/>
<feature type="domain" description="AB hydrolase-1" evidence="2">
    <location>
        <begin position="28"/>
        <end position="283"/>
    </location>
</feature>
<accession>A0A2R8BBY0</accession>
<dbReference type="GO" id="GO:0004301">
    <property type="term" value="F:epoxide hydrolase activity"/>
    <property type="evidence" value="ECO:0007669"/>
    <property type="project" value="UniProtKB-EC"/>
</dbReference>
<dbReference type="InterPro" id="IPR000639">
    <property type="entry name" value="Epox_hydrolase-like"/>
</dbReference>
<dbReference type="PANTHER" id="PTHR43329">
    <property type="entry name" value="EPOXIDE HYDROLASE"/>
    <property type="match status" value="1"/>
</dbReference>
<dbReference type="SUPFAM" id="SSF53474">
    <property type="entry name" value="alpha/beta-Hydrolases"/>
    <property type="match status" value="1"/>
</dbReference>
<evidence type="ECO:0000256" key="1">
    <source>
        <dbReference type="ARBA" id="ARBA00022801"/>
    </source>
</evidence>
<dbReference type="EMBL" id="OMOR01000001">
    <property type="protein sequence ID" value="SPH20576.1"/>
    <property type="molecule type" value="Genomic_DNA"/>
</dbReference>
<dbReference type="EC" id="3.3.2.10" evidence="3"/>
<name>A0A2R8BBY0_9RHOB</name>
<keyword evidence="1 3" id="KW-0378">Hydrolase</keyword>
<sequence>MKGTSHFVQLNGEEFHVQTWGQAHLPKLLMLHGFPEYSGGYADLAPKLAGMYHCIAPDQRGYGQSWAPAEVGAYTTSKLVGDMVALIESDVIGHGPIAVMGHDWGAAVAYGLAMFRPDLVQRLIIANGVHPVPFQTAMAAGGAQSEASQYINFLRSDQAEEVLGADDCAKLLSLFSANMDMGWLQGDTRAAYLTEWQRPGRLRGMINWYKASPLKVANPGQPLENLPQLPREKLMVHCPHLLIWGENDTALLPETTLGLEEFAPQLTRTNIANADHWVLHQNPEAVADAILDWVIGPETYIP</sequence>
<evidence type="ECO:0000313" key="3">
    <source>
        <dbReference type="EMBL" id="SPH20576.1"/>
    </source>
</evidence>
<dbReference type="Pfam" id="PF00561">
    <property type="entry name" value="Abhydrolase_1"/>
    <property type="match status" value="1"/>
</dbReference>
<dbReference type="Gene3D" id="3.40.50.1820">
    <property type="entry name" value="alpha/beta hydrolase"/>
    <property type="match status" value="1"/>
</dbReference>
<dbReference type="Proteomes" id="UP000244880">
    <property type="component" value="Unassembled WGS sequence"/>
</dbReference>
<keyword evidence="4" id="KW-1185">Reference proteome</keyword>